<dbReference type="InterPro" id="IPR046341">
    <property type="entry name" value="SET_dom_sf"/>
</dbReference>
<dbReference type="Gene3D" id="2.170.270.10">
    <property type="entry name" value="SET domain"/>
    <property type="match status" value="1"/>
</dbReference>
<keyword evidence="14 21" id="KW-0805">Transcription regulation</keyword>
<feature type="compositionally biased region" description="Polar residues" evidence="26">
    <location>
        <begin position="2300"/>
        <end position="2311"/>
    </location>
</feature>
<dbReference type="InterPro" id="IPR036427">
    <property type="entry name" value="Bromodomain-like_sf"/>
</dbReference>
<gene>
    <name evidence="33" type="primary">kmt2a</name>
</gene>
<dbReference type="GO" id="GO:0003677">
    <property type="term" value="F:DNA binding"/>
    <property type="evidence" value="ECO:0007669"/>
    <property type="project" value="UniProtKB-KW"/>
</dbReference>
<dbReference type="EC" id="2.1.1.364" evidence="21"/>
<feature type="compositionally biased region" description="Basic residues" evidence="26">
    <location>
        <begin position="107"/>
        <end position="127"/>
    </location>
</feature>
<feature type="compositionally biased region" description="Polar residues" evidence="26">
    <location>
        <begin position="406"/>
        <end position="418"/>
    </location>
</feature>
<dbReference type="PROSITE" id="PS50016">
    <property type="entry name" value="ZF_PHD_2"/>
    <property type="match status" value="3"/>
</dbReference>
<comment type="catalytic activity">
    <reaction evidence="20">
        <text>N(6)-methyl-L-lysyl(4)-[histone H3] + S-adenosyl-L-methionine = N(6),N(6)-dimethyl-L-lysyl(4)-[histone H3] + S-adenosyl-L-homocysteine + H(+)</text>
        <dbReference type="Rhea" id="RHEA:60268"/>
        <dbReference type="Rhea" id="RHEA-COMP:15540"/>
        <dbReference type="Rhea" id="RHEA-COMP:15543"/>
        <dbReference type="ChEBI" id="CHEBI:15378"/>
        <dbReference type="ChEBI" id="CHEBI:57856"/>
        <dbReference type="ChEBI" id="CHEBI:59789"/>
        <dbReference type="ChEBI" id="CHEBI:61929"/>
        <dbReference type="ChEBI" id="CHEBI:61976"/>
    </reaction>
    <physiologicalReaction direction="left-to-right" evidence="20">
        <dbReference type="Rhea" id="RHEA:60269"/>
    </physiologicalReaction>
</comment>
<reference evidence="33" key="4">
    <citation type="submission" date="2025-08" db="UniProtKB">
        <authorList>
            <consortium name="Ensembl"/>
        </authorList>
    </citation>
    <scope>IDENTIFICATION</scope>
</reference>
<dbReference type="InterPro" id="IPR034732">
    <property type="entry name" value="EPHD"/>
</dbReference>
<feature type="compositionally biased region" description="Basic and acidic residues" evidence="26">
    <location>
        <begin position="1185"/>
        <end position="1194"/>
    </location>
</feature>
<dbReference type="SMART" id="SM00249">
    <property type="entry name" value="PHD"/>
    <property type="match status" value="4"/>
</dbReference>
<feature type="compositionally biased region" description="Polar residues" evidence="26">
    <location>
        <begin position="3199"/>
        <end position="3208"/>
    </location>
</feature>
<feature type="region of interest" description="Disordered" evidence="26">
    <location>
        <begin position="1072"/>
        <end position="1120"/>
    </location>
</feature>
<dbReference type="GO" id="GO:0140945">
    <property type="term" value="F:histone H3K4 monomethyltransferase activity"/>
    <property type="evidence" value="ECO:0007669"/>
    <property type="project" value="UniProtKB-EC"/>
</dbReference>
<feature type="compositionally biased region" description="Polar residues" evidence="26">
    <location>
        <begin position="673"/>
        <end position="682"/>
    </location>
</feature>
<dbReference type="InterPro" id="IPR041958">
    <property type="entry name" value="KMT2A_ePHD"/>
</dbReference>
<evidence type="ECO:0000256" key="18">
    <source>
        <dbReference type="ARBA" id="ARBA00023242"/>
    </source>
</evidence>
<dbReference type="SMART" id="SM00542">
    <property type="entry name" value="FYRC"/>
    <property type="match status" value="1"/>
</dbReference>
<evidence type="ECO:0000256" key="25">
    <source>
        <dbReference type="PROSITE-ProRule" id="PRU00509"/>
    </source>
</evidence>
<feature type="domain" description="Bromo" evidence="27">
    <location>
        <begin position="1662"/>
        <end position="1707"/>
    </location>
</feature>
<feature type="compositionally biased region" description="Pro residues" evidence="26">
    <location>
        <begin position="513"/>
        <end position="527"/>
    </location>
</feature>
<keyword evidence="8" id="KW-0677">Repeat</keyword>
<reference evidence="34" key="3">
    <citation type="journal article" date="2014" name="Nature">
        <title>Elephant shark genome provides unique insights into gnathostome evolution.</title>
        <authorList>
            <consortium name="International Elephant Shark Genome Sequencing Consortium"/>
            <person name="Venkatesh B."/>
            <person name="Lee A.P."/>
            <person name="Ravi V."/>
            <person name="Maurya A.K."/>
            <person name="Lian M.M."/>
            <person name="Swann J.B."/>
            <person name="Ohta Y."/>
            <person name="Flajnik M.F."/>
            <person name="Sutoh Y."/>
            <person name="Kasahara M."/>
            <person name="Hoon S."/>
            <person name="Gangu V."/>
            <person name="Roy S.W."/>
            <person name="Irimia M."/>
            <person name="Korzh V."/>
            <person name="Kondrychyn I."/>
            <person name="Lim Z.W."/>
            <person name="Tay B.H."/>
            <person name="Tohari S."/>
            <person name="Kong K.W."/>
            <person name="Ho S."/>
            <person name="Lorente-Galdos B."/>
            <person name="Quilez J."/>
            <person name="Marques-Bonet T."/>
            <person name="Raney B.J."/>
            <person name="Ingham P.W."/>
            <person name="Tay A."/>
            <person name="Hillier L.W."/>
            <person name="Minx P."/>
            <person name="Boehm T."/>
            <person name="Wilson R.K."/>
            <person name="Brenner S."/>
            <person name="Warren W.C."/>
        </authorList>
    </citation>
    <scope>NUCLEOTIDE SEQUENCE [LARGE SCALE GENOMIC DNA]</scope>
</reference>
<evidence type="ECO:0000256" key="6">
    <source>
        <dbReference type="ARBA" id="ARBA00022691"/>
    </source>
</evidence>
<feature type="binding site" evidence="23">
    <location>
        <position position="3988"/>
    </location>
    <ligand>
        <name>Zn(2+)</name>
        <dbReference type="ChEBI" id="CHEBI:29105"/>
    </ligand>
</feature>
<feature type="compositionally biased region" description="Basic and acidic residues" evidence="26">
    <location>
        <begin position="2350"/>
        <end position="2359"/>
    </location>
</feature>
<feature type="compositionally biased region" description="Basic and acidic residues" evidence="26">
    <location>
        <begin position="2367"/>
        <end position="2380"/>
    </location>
</feature>
<feature type="compositionally biased region" description="Basic and acidic residues" evidence="26">
    <location>
        <begin position="802"/>
        <end position="848"/>
    </location>
</feature>
<dbReference type="FunFam" id="3.30.40.10:FF:000002">
    <property type="entry name" value="Histone-lysine N-methyltransferase"/>
    <property type="match status" value="1"/>
</dbReference>
<evidence type="ECO:0000313" key="33">
    <source>
        <dbReference type="Ensembl" id="ENSCMIP00000015172.1"/>
    </source>
</evidence>
<feature type="region of interest" description="Disordered" evidence="26">
    <location>
        <begin position="921"/>
        <end position="952"/>
    </location>
</feature>
<dbReference type="CDD" id="cd15693">
    <property type="entry name" value="ePHD_KMT2A"/>
    <property type="match status" value="1"/>
</dbReference>
<evidence type="ECO:0000256" key="26">
    <source>
        <dbReference type="SAM" id="MobiDB-lite"/>
    </source>
</evidence>
<dbReference type="PROSITE" id="PS50868">
    <property type="entry name" value="POST_SET"/>
    <property type="match status" value="1"/>
</dbReference>
<feature type="compositionally biased region" description="Basic and acidic residues" evidence="26">
    <location>
        <begin position="2440"/>
        <end position="2472"/>
    </location>
</feature>
<dbReference type="CDD" id="cd15588">
    <property type="entry name" value="PHD1_KMT2A"/>
    <property type="match status" value="1"/>
</dbReference>
<feature type="region of interest" description="Disordered" evidence="26">
    <location>
        <begin position="673"/>
        <end position="738"/>
    </location>
</feature>
<dbReference type="InterPro" id="IPR002857">
    <property type="entry name" value="Znf_CXXC"/>
</dbReference>
<evidence type="ECO:0000256" key="15">
    <source>
        <dbReference type="ARBA" id="ARBA00023117"/>
    </source>
</evidence>
<feature type="compositionally biased region" description="Basic and acidic residues" evidence="26">
    <location>
        <begin position="151"/>
        <end position="169"/>
    </location>
</feature>
<feature type="region of interest" description="Disordered" evidence="26">
    <location>
        <begin position="1"/>
        <end position="48"/>
    </location>
</feature>
<feature type="compositionally biased region" description="Low complexity" evidence="26">
    <location>
        <begin position="131"/>
        <end position="147"/>
    </location>
</feature>
<evidence type="ECO:0000256" key="7">
    <source>
        <dbReference type="ARBA" id="ARBA00022723"/>
    </source>
</evidence>
<keyword evidence="3" id="KW-0597">Phosphoprotein</keyword>
<evidence type="ECO:0000256" key="19">
    <source>
        <dbReference type="ARBA" id="ARBA00049353"/>
    </source>
</evidence>
<evidence type="ECO:0000256" key="13">
    <source>
        <dbReference type="ARBA" id="ARBA00022990"/>
    </source>
</evidence>
<evidence type="ECO:0000259" key="27">
    <source>
        <dbReference type="PROSITE" id="PS50014"/>
    </source>
</evidence>
<feature type="compositionally biased region" description="Pro residues" evidence="26">
    <location>
        <begin position="1796"/>
        <end position="1806"/>
    </location>
</feature>
<feature type="compositionally biased region" description="Basic and acidic residues" evidence="26">
    <location>
        <begin position="341"/>
        <end position="355"/>
    </location>
</feature>
<evidence type="ECO:0000256" key="16">
    <source>
        <dbReference type="ARBA" id="ARBA00023125"/>
    </source>
</evidence>
<feature type="compositionally biased region" description="Polar residues" evidence="26">
    <location>
        <begin position="176"/>
        <end position="185"/>
    </location>
</feature>
<feature type="compositionally biased region" description="Polar residues" evidence="26">
    <location>
        <begin position="2721"/>
        <end position="2732"/>
    </location>
</feature>
<dbReference type="Pfam" id="PF02008">
    <property type="entry name" value="zf-CXXC"/>
    <property type="match status" value="1"/>
</dbReference>
<feature type="region of interest" description="Disordered" evidence="26">
    <location>
        <begin position="336"/>
        <end position="364"/>
    </location>
</feature>
<dbReference type="InterPro" id="IPR047219">
    <property type="entry name" value="KMT2A_2B_SET"/>
</dbReference>
<dbReference type="Pfam" id="PF05964">
    <property type="entry name" value="FYRN"/>
    <property type="match status" value="1"/>
</dbReference>
<keyword evidence="34" id="KW-1185">Reference proteome</keyword>
<dbReference type="FunFam" id="3.30.40.10:FF:000071">
    <property type="entry name" value="Histone-lysine N-methyltransferase"/>
    <property type="match status" value="1"/>
</dbReference>
<feature type="compositionally biased region" description="Low complexity" evidence="26">
    <location>
        <begin position="3537"/>
        <end position="3552"/>
    </location>
</feature>
<feature type="binding site" evidence="22">
    <location>
        <position position="3872"/>
    </location>
    <ligand>
        <name>S-adenosyl-L-methionine</name>
        <dbReference type="ChEBI" id="CHEBI:59789"/>
    </ligand>
</feature>
<feature type="region of interest" description="Disordered" evidence="26">
    <location>
        <begin position="79"/>
        <end position="317"/>
    </location>
</feature>
<evidence type="ECO:0000256" key="11">
    <source>
        <dbReference type="ARBA" id="ARBA00022843"/>
    </source>
</evidence>
<feature type="region of interest" description="Disordered" evidence="26">
    <location>
        <begin position="2587"/>
        <end position="2615"/>
    </location>
</feature>
<dbReference type="GO" id="GO:0008270">
    <property type="term" value="F:zinc ion binding"/>
    <property type="evidence" value="ECO:0007669"/>
    <property type="project" value="UniProtKB-KW"/>
</dbReference>
<keyword evidence="17 21" id="KW-0804">Transcription</keyword>
<feature type="region of interest" description="Disordered" evidence="26">
    <location>
        <begin position="1006"/>
        <end position="1036"/>
    </location>
</feature>
<evidence type="ECO:0000259" key="29">
    <source>
        <dbReference type="PROSITE" id="PS50280"/>
    </source>
</evidence>
<dbReference type="CTD" id="4297"/>
<dbReference type="PROSITE" id="PS51058">
    <property type="entry name" value="ZF_CXXC"/>
    <property type="match status" value="1"/>
</dbReference>
<dbReference type="OMA" id="VVRSQQW"/>
<feature type="region of interest" description="Disordered" evidence="26">
    <location>
        <begin position="399"/>
        <end position="539"/>
    </location>
</feature>
<dbReference type="SMART" id="SM00297">
    <property type="entry name" value="BROMO"/>
    <property type="match status" value="1"/>
</dbReference>
<feature type="binding site" evidence="22">
    <location>
        <position position="3989"/>
    </location>
    <ligand>
        <name>S-adenosyl-L-methionine</name>
        <dbReference type="ChEBI" id="CHEBI:59789"/>
    </ligand>
</feature>
<feature type="compositionally biased region" description="Basic and acidic residues" evidence="26">
    <location>
        <begin position="2591"/>
        <end position="2606"/>
    </location>
</feature>
<feature type="compositionally biased region" description="Polar residues" evidence="26">
    <location>
        <begin position="2541"/>
        <end position="2553"/>
    </location>
</feature>
<dbReference type="SMART" id="SM00541">
    <property type="entry name" value="FYRN"/>
    <property type="match status" value="1"/>
</dbReference>
<feature type="binding site" evidence="22">
    <location>
        <begin position="3937"/>
        <end position="3938"/>
    </location>
    <ligand>
        <name>S-adenosyl-L-methionine</name>
        <dbReference type="ChEBI" id="CHEBI:59789"/>
    </ligand>
</feature>
<protein>
    <recommendedName>
        <fullName evidence="21">Histone-lysine N-methyltransferase</fullName>
        <ecNumber evidence="21">2.1.1.364</ecNumber>
    </recommendedName>
</protein>
<feature type="compositionally biased region" description="Polar residues" evidence="26">
    <location>
        <begin position="722"/>
        <end position="735"/>
    </location>
</feature>
<evidence type="ECO:0000256" key="2">
    <source>
        <dbReference type="ARBA" id="ARBA00022499"/>
    </source>
</evidence>
<keyword evidence="13" id="KW-0007">Acetylation</keyword>
<feature type="region of interest" description="Disordered" evidence="26">
    <location>
        <begin position="3536"/>
        <end position="3609"/>
    </location>
</feature>
<evidence type="ECO:0000259" key="32">
    <source>
        <dbReference type="PROSITE" id="PS51805"/>
    </source>
</evidence>
<evidence type="ECO:0000256" key="17">
    <source>
        <dbReference type="ARBA" id="ARBA00023163"/>
    </source>
</evidence>
<dbReference type="InterPro" id="IPR003616">
    <property type="entry name" value="Post-SET_dom"/>
</dbReference>
<feature type="compositionally biased region" description="Basic residues" evidence="26">
    <location>
        <begin position="3247"/>
        <end position="3262"/>
    </location>
</feature>
<feature type="binding site" evidence="22">
    <location>
        <position position="3870"/>
    </location>
    <ligand>
        <name>S-adenosyl-L-methionine</name>
        <dbReference type="ChEBI" id="CHEBI:59789"/>
    </ligand>
</feature>
<dbReference type="Pfam" id="PF00628">
    <property type="entry name" value="PHD"/>
    <property type="match status" value="2"/>
</dbReference>
<evidence type="ECO:0000256" key="4">
    <source>
        <dbReference type="ARBA" id="ARBA00022603"/>
    </source>
</evidence>
<feature type="region of interest" description="Disordered" evidence="26">
    <location>
        <begin position="3442"/>
        <end position="3483"/>
    </location>
</feature>
<comment type="catalytic activity">
    <reaction evidence="19">
        <text>L-lysyl(4)-[histone H3] + S-adenosyl-L-methionine = N(6)-methyl-L-lysyl(4)-[histone H3] + S-adenosyl-L-homocysteine + H(+)</text>
        <dbReference type="Rhea" id="RHEA:60264"/>
        <dbReference type="Rhea" id="RHEA-COMP:15543"/>
        <dbReference type="Rhea" id="RHEA-COMP:15547"/>
        <dbReference type="ChEBI" id="CHEBI:15378"/>
        <dbReference type="ChEBI" id="CHEBI:29969"/>
        <dbReference type="ChEBI" id="CHEBI:57856"/>
        <dbReference type="ChEBI" id="CHEBI:59789"/>
        <dbReference type="ChEBI" id="CHEBI:61929"/>
        <dbReference type="EC" id="2.1.1.364"/>
    </reaction>
    <physiologicalReaction direction="left-to-right" evidence="19">
        <dbReference type="Rhea" id="RHEA:60265"/>
    </physiologicalReaction>
</comment>
<keyword evidence="10 23" id="KW-0862">Zinc</keyword>
<keyword evidence="5 21" id="KW-0808">Transferase</keyword>
<evidence type="ECO:0000256" key="14">
    <source>
        <dbReference type="ARBA" id="ARBA00023015"/>
    </source>
</evidence>
<feature type="region of interest" description="Disordered" evidence="26">
    <location>
        <begin position="3056"/>
        <end position="3092"/>
    </location>
</feature>
<feature type="compositionally biased region" description="Polar residues" evidence="26">
    <location>
        <begin position="3650"/>
        <end position="3661"/>
    </location>
</feature>
<feature type="binding site" evidence="22">
    <location>
        <position position="3914"/>
    </location>
    <ligand>
        <name>S-adenosyl-L-methionine</name>
        <dbReference type="ChEBI" id="CHEBI:59789"/>
    </ligand>
</feature>
<dbReference type="GO" id="GO:0045893">
    <property type="term" value="P:positive regulation of DNA-templated transcription"/>
    <property type="evidence" value="ECO:0007669"/>
    <property type="project" value="TreeGrafter"/>
</dbReference>
<feature type="compositionally biased region" description="Polar residues" evidence="26">
    <location>
        <begin position="1227"/>
        <end position="1236"/>
    </location>
</feature>
<keyword evidence="11" id="KW-0832">Ubl conjugation</keyword>
<reference evidence="34" key="1">
    <citation type="journal article" date="2006" name="Science">
        <title>Ancient noncoding elements conserved in the human genome.</title>
        <authorList>
            <person name="Venkatesh B."/>
            <person name="Kirkness E.F."/>
            <person name="Loh Y.H."/>
            <person name="Halpern A.L."/>
            <person name="Lee A.P."/>
            <person name="Johnson J."/>
            <person name="Dandona N."/>
            <person name="Viswanathan L.D."/>
            <person name="Tay A."/>
            <person name="Venter J.C."/>
            <person name="Strausberg R.L."/>
            <person name="Brenner S."/>
        </authorList>
    </citation>
    <scope>NUCLEOTIDE SEQUENCE [LARGE SCALE GENOMIC DNA]</scope>
</reference>
<feature type="compositionally biased region" description="Low complexity" evidence="26">
    <location>
        <begin position="781"/>
        <end position="800"/>
    </location>
</feature>
<dbReference type="InterPro" id="IPR042023">
    <property type="entry name" value="KMT2A_PHD1"/>
</dbReference>
<evidence type="ECO:0000259" key="30">
    <source>
        <dbReference type="PROSITE" id="PS50868"/>
    </source>
</evidence>
<feature type="region of interest" description="Disordered" evidence="26">
    <location>
        <begin position="3650"/>
        <end position="3674"/>
    </location>
</feature>
<evidence type="ECO:0000256" key="8">
    <source>
        <dbReference type="ARBA" id="ARBA00022737"/>
    </source>
</evidence>
<dbReference type="Pfam" id="PF05965">
    <property type="entry name" value="FYRC"/>
    <property type="match status" value="1"/>
</dbReference>
<dbReference type="InterPro" id="IPR019787">
    <property type="entry name" value="Znf_PHD-finger"/>
</dbReference>
<dbReference type="PROSITE" id="PS51542">
    <property type="entry name" value="FYRN"/>
    <property type="match status" value="1"/>
</dbReference>
<evidence type="ECO:0000256" key="12">
    <source>
        <dbReference type="ARBA" id="ARBA00022853"/>
    </source>
</evidence>
<feature type="region of interest" description="Disordered" evidence="26">
    <location>
        <begin position="2711"/>
        <end position="2797"/>
    </location>
</feature>
<dbReference type="Gene3D" id="3.30.40.10">
    <property type="entry name" value="Zinc/RING finger domain, C3HC4 (zinc finger)"/>
    <property type="match status" value="3"/>
</dbReference>
<feature type="compositionally biased region" description="Low complexity" evidence="26">
    <location>
        <begin position="419"/>
        <end position="453"/>
    </location>
</feature>
<dbReference type="InParanoid" id="A0A4W3HJB8"/>
<dbReference type="Gene3D" id="6.10.250.2390">
    <property type="match status" value="1"/>
</dbReference>
<feature type="binding site" evidence="23">
    <location>
        <position position="3990"/>
    </location>
    <ligand>
        <name>Zn(2+)</name>
        <dbReference type="ChEBI" id="CHEBI:29105"/>
    </ligand>
</feature>
<feature type="region of interest" description="Disordered" evidence="26">
    <location>
        <begin position="1746"/>
        <end position="1828"/>
    </location>
</feature>
<evidence type="ECO:0000259" key="28">
    <source>
        <dbReference type="PROSITE" id="PS50016"/>
    </source>
</evidence>
<dbReference type="InterPro" id="IPR003888">
    <property type="entry name" value="FYrich_N"/>
</dbReference>
<feature type="region of interest" description="Disordered" evidence="26">
    <location>
        <begin position="2039"/>
        <end position="2064"/>
    </location>
</feature>
<feature type="domain" description="PHD-type" evidence="28">
    <location>
        <begin position="1391"/>
        <end position="1442"/>
    </location>
</feature>
<dbReference type="InterPro" id="IPR001214">
    <property type="entry name" value="SET_dom"/>
</dbReference>
<dbReference type="PROSITE" id="PS50014">
    <property type="entry name" value="BROMODOMAIN_2"/>
    <property type="match status" value="1"/>
</dbReference>
<reference evidence="34" key="2">
    <citation type="journal article" date="2007" name="PLoS Biol.">
        <title>Survey sequencing and comparative analysis of the elephant shark (Callorhinchus milii) genome.</title>
        <authorList>
            <person name="Venkatesh B."/>
            <person name="Kirkness E.F."/>
            <person name="Loh Y.H."/>
            <person name="Halpern A.L."/>
            <person name="Lee A.P."/>
            <person name="Johnson J."/>
            <person name="Dandona N."/>
            <person name="Viswanathan L.D."/>
            <person name="Tay A."/>
            <person name="Venter J.C."/>
            <person name="Strausberg R.L."/>
            <person name="Brenner S."/>
        </authorList>
    </citation>
    <scope>NUCLEOTIDE SEQUENCE [LARGE SCALE GENOMIC DNA]</scope>
</reference>
<dbReference type="GeneID" id="103180354"/>
<dbReference type="InterPro" id="IPR001487">
    <property type="entry name" value="Bromodomain"/>
</dbReference>
<feature type="compositionally biased region" description="Basic and acidic residues" evidence="26">
    <location>
        <begin position="186"/>
        <end position="205"/>
    </location>
</feature>
<feature type="compositionally biased region" description="Basic and acidic residues" evidence="26">
    <location>
        <begin position="1072"/>
        <end position="1083"/>
    </location>
</feature>
<evidence type="ECO:0000256" key="3">
    <source>
        <dbReference type="ARBA" id="ARBA00022553"/>
    </source>
</evidence>
<dbReference type="GO" id="GO:0032259">
    <property type="term" value="P:methylation"/>
    <property type="evidence" value="ECO:0007669"/>
    <property type="project" value="UniProtKB-KW"/>
</dbReference>
<dbReference type="SUPFAM" id="SSF57903">
    <property type="entry name" value="FYVE/PHD zinc finger"/>
    <property type="match status" value="2"/>
</dbReference>
<dbReference type="SUPFAM" id="SSF47370">
    <property type="entry name" value="Bromodomain"/>
    <property type="match status" value="1"/>
</dbReference>
<dbReference type="PANTHER" id="PTHR45838">
    <property type="entry name" value="HISTONE-LYSINE-N-METHYLTRANSFERASE 2 KMT2 FAMILY MEMBER"/>
    <property type="match status" value="1"/>
</dbReference>
<feature type="compositionally biased region" description="Basic and acidic residues" evidence="26">
    <location>
        <begin position="2397"/>
        <end position="2408"/>
    </location>
</feature>
<evidence type="ECO:0000256" key="24">
    <source>
        <dbReference type="PROSITE-ProRule" id="PRU00035"/>
    </source>
</evidence>
<feature type="region of interest" description="Disordered" evidence="26">
    <location>
        <begin position="2241"/>
        <end position="2262"/>
    </location>
</feature>
<feature type="compositionally biased region" description="Low complexity" evidence="26">
    <location>
        <begin position="3056"/>
        <end position="3065"/>
    </location>
</feature>
<evidence type="ECO:0000256" key="1">
    <source>
        <dbReference type="ARBA" id="ARBA00004123"/>
    </source>
</evidence>
<dbReference type="Proteomes" id="UP000314986">
    <property type="component" value="Unassembled WGS sequence"/>
</dbReference>
<dbReference type="STRING" id="7868.ENSCMIP00000015172"/>
<evidence type="ECO:0000256" key="22">
    <source>
        <dbReference type="PIRSR" id="PIRSR010354-50"/>
    </source>
</evidence>
<evidence type="ECO:0000259" key="31">
    <source>
        <dbReference type="PROSITE" id="PS51058"/>
    </source>
</evidence>
<feature type="compositionally biased region" description="Low complexity" evidence="26">
    <location>
        <begin position="3443"/>
        <end position="3458"/>
    </location>
</feature>
<dbReference type="InterPro" id="IPR001965">
    <property type="entry name" value="Znf_PHD"/>
</dbReference>
<dbReference type="InterPro" id="IPR044133">
    <property type="entry name" value="KMT2A_PHD3"/>
</dbReference>
<dbReference type="PANTHER" id="PTHR45838:SF2">
    <property type="entry name" value="HISTONE-LYSINE N-METHYLTRANSFERASE 2A"/>
    <property type="match status" value="1"/>
</dbReference>
<evidence type="ECO:0000256" key="20">
    <source>
        <dbReference type="ARBA" id="ARBA00050089"/>
    </source>
</evidence>
<dbReference type="SUPFAM" id="SSF82199">
    <property type="entry name" value="SET domain"/>
    <property type="match status" value="1"/>
</dbReference>
<feature type="domain" description="PHD-type" evidence="28">
    <location>
        <begin position="1526"/>
        <end position="1587"/>
    </location>
</feature>
<dbReference type="PROSITE" id="PS51805">
    <property type="entry name" value="EPHD"/>
    <property type="match status" value="1"/>
</dbReference>
<feature type="compositionally biased region" description="Basic and acidic residues" evidence="26">
    <location>
        <begin position="2039"/>
        <end position="2053"/>
    </location>
</feature>
<dbReference type="InterPro" id="IPR011011">
    <property type="entry name" value="Znf_FYVE_PHD"/>
</dbReference>
<dbReference type="FunFam" id="3.30.40.10:FF:000089">
    <property type="entry name" value="Histone-lysine N-methyltransferase"/>
    <property type="match status" value="1"/>
</dbReference>
<feature type="compositionally biased region" description="Basic and acidic residues" evidence="26">
    <location>
        <begin position="1279"/>
        <end position="1289"/>
    </location>
</feature>
<dbReference type="GO" id="GO:0035097">
    <property type="term" value="C:histone methyltransferase complex"/>
    <property type="evidence" value="ECO:0007669"/>
    <property type="project" value="InterPro"/>
</dbReference>
<dbReference type="OrthoDB" id="308383at2759"/>
<evidence type="ECO:0000313" key="34">
    <source>
        <dbReference type="Proteomes" id="UP000314986"/>
    </source>
</evidence>
<dbReference type="Pfam" id="PF13771">
    <property type="entry name" value="zf-HC5HC2H"/>
    <property type="match status" value="1"/>
</dbReference>
<feature type="compositionally biased region" description="Basic residues" evidence="26">
    <location>
        <begin position="685"/>
        <end position="696"/>
    </location>
</feature>
<feature type="region of interest" description="Disordered" evidence="26">
    <location>
        <begin position="2641"/>
        <end position="2672"/>
    </location>
</feature>
<dbReference type="InterPro" id="IPR003889">
    <property type="entry name" value="FYrich_C"/>
</dbReference>
<feature type="region of interest" description="Disordered" evidence="26">
    <location>
        <begin position="3190"/>
        <end position="3274"/>
    </location>
</feature>
<comment type="subcellular location">
    <subcellularLocation>
        <location evidence="1 21">Nucleus</location>
    </subcellularLocation>
</comment>
<dbReference type="Ensembl" id="ENSCMIT00000015491.1">
    <property type="protein sequence ID" value="ENSCMIP00000015172.1"/>
    <property type="gene ID" value="ENSCMIG00000007360.1"/>
</dbReference>
<keyword evidence="12 21" id="KW-0156">Chromatin regulator</keyword>
<feature type="region of interest" description="Disordered" evidence="26">
    <location>
        <begin position="2277"/>
        <end position="2499"/>
    </location>
</feature>
<feature type="compositionally biased region" description="Basic residues" evidence="26">
    <location>
        <begin position="7"/>
        <end position="20"/>
    </location>
</feature>
<dbReference type="Gene3D" id="3.30.160.360">
    <property type="match status" value="2"/>
</dbReference>
<accession>A0A4W3HJB8</accession>
<feature type="compositionally biased region" description="Polar residues" evidence="26">
    <location>
        <begin position="2168"/>
        <end position="2186"/>
    </location>
</feature>
<name>A0A4W3HJB8_CALMI</name>
<dbReference type="Gene3D" id="1.20.920.10">
    <property type="entry name" value="Bromodomain-like"/>
    <property type="match status" value="1"/>
</dbReference>
<dbReference type="CDD" id="cd05493">
    <property type="entry name" value="Bromo_ALL-1"/>
    <property type="match status" value="1"/>
</dbReference>
<keyword evidence="2" id="KW-1017">Isopeptide bond</keyword>
<organism evidence="33 34">
    <name type="scientific">Callorhinchus milii</name>
    <name type="common">Ghost shark</name>
    <dbReference type="NCBI Taxonomy" id="7868"/>
    <lineage>
        <taxon>Eukaryota</taxon>
        <taxon>Metazoa</taxon>
        <taxon>Chordata</taxon>
        <taxon>Craniata</taxon>
        <taxon>Vertebrata</taxon>
        <taxon>Chondrichthyes</taxon>
        <taxon>Holocephali</taxon>
        <taxon>Chimaeriformes</taxon>
        <taxon>Callorhinchidae</taxon>
        <taxon>Callorhinchus</taxon>
    </lineage>
</organism>
<keyword evidence="16" id="KW-0238">DNA-binding</keyword>
<dbReference type="FunFam" id="3.30.160.360:FF:000002">
    <property type="entry name" value="Histone-lysine N-methyltransferase"/>
    <property type="match status" value="1"/>
</dbReference>
<feature type="compositionally biased region" description="Polar residues" evidence="26">
    <location>
        <begin position="1017"/>
        <end position="1031"/>
    </location>
</feature>
<dbReference type="PROSITE" id="PS51543">
    <property type="entry name" value="FYRC"/>
    <property type="match status" value="1"/>
</dbReference>
<dbReference type="SMART" id="SM00508">
    <property type="entry name" value="PostSET"/>
    <property type="match status" value="1"/>
</dbReference>
<feature type="region of interest" description="Disordered" evidence="26">
    <location>
        <begin position="1165"/>
        <end position="1329"/>
    </location>
</feature>
<feature type="region of interest" description="Disordered" evidence="26">
    <location>
        <begin position="2529"/>
        <end position="2559"/>
    </location>
</feature>
<keyword evidence="15 24" id="KW-0103">Bromodomain</keyword>
<feature type="region of interest" description="Disordered" evidence="26">
    <location>
        <begin position="2081"/>
        <end position="2129"/>
    </location>
</feature>
<feature type="compositionally biased region" description="Basic and acidic residues" evidence="26">
    <location>
        <begin position="295"/>
        <end position="305"/>
    </location>
</feature>
<feature type="binding site" evidence="23">
    <location>
        <position position="3940"/>
    </location>
    <ligand>
        <name>Zn(2+)</name>
        <dbReference type="ChEBI" id="CHEBI:29105"/>
    </ligand>
</feature>
<feature type="binding site" evidence="23">
    <location>
        <position position="3995"/>
    </location>
    <ligand>
        <name>Zn(2+)</name>
        <dbReference type="ChEBI" id="CHEBI:29105"/>
    </ligand>
</feature>
<feature type="region of interest" description="Disordered" evidence="26">
    <location>
        <begin position="773"/>
        <end position="904"/>
    </location>
</feature>
<feature type="compositionally biased region" description="Basic and acidic residues" evidence="26">
    <location>
        <begin position="697"/>
        <end position="707"/>
    </location>
</feature>
<feature type="compositionally biased region" description="Polar residues" evidence="26">
    <location>
        <begin position="3083"/>
        <end position="3092"/>
    </location>
</feature>
<feature type="domain" description="SET" evidence="29">
    <location>
        <begin position="3860"/>
        <end position="3976"/>
    </location>
</feature>
<keyword evidence="9 25" id="KW-0863">Zinc-finger</keyword>
<evidence type="ECO:0000256" key="21">
    <source>
        <dbReference type="PIRNR" id="PIRNR010354"/>
    </source>
</evidence>
<feature type="compositionally biased region" description="Polar residues" evidence="26">
    <location>
        <begin position="231"/>
        <end position="245"/>
    </location>
</feature>
<feature type="domain" description="PHD-type" evidence="32">
    <location>
        <begin position="1829"/>
        <end position="1937"/>
    </location>
</feature>
<feature type="compositionally biased region" description="Basic and acidic residues" evidence="26">
    <location>
        <begin position="2203"/>
        <end position="2215"/>
    </location>
</feature>
<proteinExistence type="inferred from homology"/>
<evidence type="ECO:0000256" key="5">
    <source>
        <dbReference type="ARBA" id="ARBA00022679"/>
    </source>
</evidence>
<feature type="compositionally biased region" description="Low complexity" evidence="26">
    <location>
        <begin position="2187"/>
        <end position="2196"/>
    </location>
</feature>
<comment type="similarity">
    <text evidence="21">Belongs to the class V-like SAM-binding methyltransferase superfamily. Histone-lysine methyltransferase family. TRX/MLL subfamily.</text>
</comment>
<dbReference type="FunFam" id="2.170.270.10:FF:000149">
    <property type="entry name" value="Myeloid/lymphoid or mixed-lineage leukemia"/>
    <property type="match status" value="1"/>
</dbReference>
<feature type="compositionally biased region" description="Basic and acidic residues" evidence="26">
    <location>
        <begin position="2490"/>
        <end position="2499"/>
    </location>
</feature>
<dbReference type="CDD" id="cd15592">
    <property type="entry name" value="PHD3_KMT2A"/>
    <property type="match status" value="1"/>
</dbReference>
<sequence length="4000" mass="435185">MFTRPLHGAHTHTPHTHTNRLPKMAHTARTRFPARPWKKPGRSRLPGLKRDLKHGFDAALPVSAAIGKNLHKFRELFGESSGSSLSSSEDEQFSGFCSDDNGVRSPTRCHFRSQRVKSPQRKLRGRQRTFSSQSSDAPSDSSSALSPPTKPDVKPAIKDKKADVTGGEKRRGRPPTLSNPKLQLSQDKKEPANGKSEKPKKEKEKKVKKKPSSLLQQATKIKKLRAVKLSPLQSRLKNAKLQINSKGGKIERRRGRPPSSERLKTVPKLLVSPQPKKQKRPRKEKDTTPSPKLAVTKDMKSVDRRRPQRLTKPVRVVPVTKRTDATIAKQLLQRAKKGAQKRMEKEAAKLQESKGRPKMASPQLKNIRQFIMPVVRAFSSRVIKPPKRFIEDDSYIPPIKVPRLESTPTGRFTSISCGSSEKSSAVSQHSSQMSSDSSRSSSPSVTSTDSQASDEMQTLPEVASQPAELHGLNASQSGEAGGMDKKSPRFSMAERSGSASKKASTSSPQPTSSSPPPPLLSPPPPLQPTSNLSDHSPWLLPPRIPLATPFIAPAPLPEKRKSILREPTFKWTSLKNLRPESQYFSSAKYAKEGLIRKPIFDNFRPSPLTPEDVGLPCRFQGSSSPTAPARLFSSLHPTSRFDTHKRSPLLRAPRFTPSEAHSRIFESVTVPSPTVNLSSSVASSRKGHSSRKKKKEVHIVSRIDPKSPSHSMRTRSGRLISTDLSSITPQTSVASSPPVRCIIPGALTPPLCSLAQSEGTVKDKDGRTRLLTRQTSTPGESFPADSASPPSPLFPLLATSIQKDKAKSKDKPVENLPKEKDAERGNEKDRDKEKENKRESRKEKEKKVQSKGTEVPSAVSLFLFPRAVDEERTSTEDVAASSSTKKVPGRTKKPHPTEKGAATLGDGALALLDVTPVKNRIPKKGRAASERVGPAKGDPENSGVAATGNKDGSLQHSVITSILSSGPLKHSAPAISSMLTQADKMPTTDKRVANLLRRAKAQLCKIEKSKSLKVTDPTKSQGQESDSSETSIRGPRIKHVCRRAAVALGRKRAVFPDDMPTLSALPWEEREKILSSMGNDDKSSVAGSEDAEPPQPVIKPIAKHKVPQEPIVRKGRRSRRCGQCPGCQVPDDCGQCTNCLDKPKFGGRNVKKQCCKMRKCLNLQWMPAKAPPQKPVKVKKKEKKTKVQEKKDIPPGKPQTELSHKAVPQSAAQAPEPPAQKPTQAASQPTEQQTEEGGSCPSPEARPQGAMVSPPRKPSKQLPQPPEPAVSQQSGPVQLKKESVSDPKKKQSLQTESAPELNKQKKIPSRCNIPLKTKKPKEKDKVVPVSKVEPSTLNLLTTFTNVSSGKQKALADGVHRIRVDFKEDCAVENVWEMGGLSILTSVPITPRVVCFLCASSGHVEFVYCQVCCEPFHLFCLEESERPLEEQWENWCCRRCKFCHVCCRQNKSSKQLLECGKCRNSYHPECLGPNYPTKPTKKKKVWICTKCVRCKSCGATTPGKGWDAQWSHDFSLCHECAKLFDKGNFCPLCDKCYDDDDYESKMMQCGKCERWVHAKCESLSDEMYEILSNLPESVAYTCINCTEQHPAEWRLALGKELQTSLKQVLTALLNSRTTSHLLRYRQAAKPPDLNPETEETICARSSPEGPDPPVLIEVKQQDEQPLDLEGVKRKMELERYHSVLEFSDDIVKIIQTAMNCDGGQPENKKANSMVKAFFIRQMERCFPWFSVKESRFWEPNKVTPNSGMLPNAVLPPSSDHNYAQWQERDDGNRTEQPALTKKIIPAPRPKALGDPDSPAPPPPPPPRTAGSDTSREDSPDLDPPPGLEDNRQCVLCLKYGDDNRNDAGRLLYIGQNEWTHMNCALWSAEVFEDDDGSLKNVHMAVIRGKQLRCERCQKSGATVGCCLTSCQSNYHFMCARAKNCVFLDDKKVYCQKHKDLVKGETVPEDGFEVLRRVYVDFEDITLRRKFLTGLEPESIHMMIGSMTIDCLGILNDLSDCEAKLFPIGYQCSRVYWSTTDARKRCVYTCKILEHRPPPIETEENRTLEHTENRTTVHSPSSIAEIDTVESQDTGAAETLEHHLSSHAPGPIPPRPLSGSRIQISSFPPLRRSPGTSSRPLPSPGSPTPMMHEIVTFADALLSSGRRSTIPRRHSTSSVSPQHSRHRLASPSQPAITPCSRSSGISTNPSPASSEPEAGSQTSDVLHHKAPHPDKHGGSFQGPPSRQRISSADSVLTHLTGAAHVSGSQPNRPPAVPSPAGHHGLKEFRLSLSGIQSRNGALKGDKATSVNAADSPGATPAPAQSSTSVTTANCRPVQKQACNSSSGPFANSPPPAPASKENKSSSVAFQQHEPRKSELPREPVPGGKASREHGHHAQDSDRTWPQPAEMGHSTATGSDHQRPNCVEKKPSAKAAPSADNPKVSKAQGGRHAEGSPLTESSADPKVDDNPLTELDSKAPAAEEPRPKFADRSPGIERLLTGKTADAIQPFTDKVRGETRRKEVHVPWKLGTRGFLEADCLVEEDHKSNSVLASAASQGGDEAVSSSLVPSTMTESPENEQEVLRCPKCNKVYKQRVKNLFQKHVLQCGNPSSQEEREGNKTQENDSNKRRYPRRSARARSTTFFGLTPFYGVKSYGEEDFPFYRDPSGKKRSEQATQGQVDGADDPSTSSDDEVDDYYYNFTRTVIASNREGGLESCSFFDGEEDCHLPRISQLDGIDDGTESDASITATTGKASQLIKMKGKENGTESLALEESMNSGEDGKEEHSVKTAGSDLKGNDPKLDNCLPVSRVKSQSQDSLGDVSLASLDAGRRTHPSTPSEKNLLDSFNNDLLKSANDSDNNNSDDCGNILPSDIMDFVLKNTQSMQALGESPESSSSELITLGEGLGLVSNRGKDMGSLFEVFQPLASTEPVESGVAASIPTEETFELPLELPSDLSVLTTCSPTVSNQSHGSLTVISSSQLASSEEQLNMSPTEPADKGVTVTGEKPVTVDEADVALIGRVVESPPDGHMASGQFLHSHMDAEQLTAPSCSQVETGHGGQDLVGVVANSPVVLQVPVSPSVPPQSQKYVASPSNSPGPAPIPNPTVQSATQSPLLKPGADNLIVVNQHGQPLYVLQTLPSGVTQKINLAPSVSPVEANSAVLGQSVSMGGSLALATGLNVSLPASQSIYTSPTMANSKGLMTLSQHPQLHSFTAPAPSAFQPNNSSSSGPGLLIGVQPPQEPPVLSSEPSPRQEHMTAPTSSPAPAQPKKRQINRLPSKKSKKLAPSYQPGTSAPAEIVPNMTLINLSPTQIAGGIAGQSGLVDLGALSGTGAQRTIPNIIKRSKAGVMYFEPASLAGPQVQQSRSPLVTSANIIGHENLGTGSQSMLNVVSMQAATATSGGGGAVAGHILGQGSVTLATPTLLGTTDITGSISNLLIKASQQSLGLSDQTVGLPGAGVFQHLASPQSPTSAPMSPAPSRCLRSSTQTVGVPVTSTPSDQEGSYQLHQQISQLLSSKGGEMSNPLDVAGSSVGQMSTSSAATSTSVASPLTFPSTADLPSVSLSPSPVSPGSPRAKSRIKRISPALDKSNVKKHKASHALTDSSGCHHSPQDSELASPPPVSSATGPIRVRMKNQSVRETMELGQLEECHREIESPNQMEQMPTLQTFEPINPTVSSEGQDVTESRSSDDDETFSSPLLALLEQEEKRKEIRSGKRSKKGLLFQITSDDGFQIQCDNIEEAWKVLTDKVQEARSNARLKHISFSGVNGLKMLGISHDAVVFLIEQLYGAKRCKNYSFKFHKHQEVDELPLNPHGSARAEIHQRKSAFDMFNFLASKHRQPPDYNPNEEEEEEVQLKSARRATSMDLPMAMRFRHLKKTSKEAVGVYRSPIHGRGLFCKRNIDAGEMVIEYSGNVIRSVLTDKREKYYDSKGIGCYMFRIDDYEVVDATMHGNAARFINHACEPNCFSRVINVDGQKHIVIFAVRKIYRGEELTYDYKFPIEDASNKLSCNCGAKKCRKFLN</sequence>
<dbReference type="PROSITE" id="PS50280">
    <property type="entry name" value="SET"/>
    <property type="match status" value="1"/>
</dbReference>
<dbReference type="InterPro" id="IPR016569">
    <property type="entry name" value="MeTrfase_trithorax"/>
</dbReference>
<evidence type="ECO:0000256" key="23">
    <source>
        <dbReference type="PIRSR" id="PIRSR010354-51"/>
    </source>
</evidence>
<dbReference type="GeneTree" id="ENSGT00940000160099"/>
<dbReference type="CDD" id="cd19170">
    <property type="entry name" value="SET_KMT2A_2B"/>
    <property type="match status" value="1"/>
</dbReference>
<evidence type="ECO:0000256" key="9">
    <source>
        <dbReference type="ARBA" id="ARBA00022771"/>
    </source>
</evidence>
<feature type="domain" description="CXXC-type" evidence="31">
    <location>
        <begin position="1113"/>
        <end position="1161"/>
    </location>
</feature>
<keyword evidence="4 21" id="KW-0489">Methyltransferase</keyword>
<dbReference type="SMART" id="SM00317">
    <property type="entry name" value="SET"/>
    <property type="match status" value="1"/>
</dbReference>
<feature type="compositionally biased region" description="Polar residues" evidence="26">
    <location>
        <begin position="3461"/>
        <end position="3481"/>
    </location>
</feature>
<feature type="region of interest" description="Disordered" evidence="26">
    <location>
        <begin position="3495"/>
        <end position="3515"/>
    </location>
</feature>
<dbReference type="KEGG" id="cmk:103180354"/>
<feature type="domain" description="PHD-type" evidence="28">
    <location>
        <begin position="1439"/>
        <end position="1493"/>
    </location>
</feature>
<dbReference type="Pfam" id="PF00856">
    <property type="entry name" value="SET"/>
    <property type="match status" value="1"/>
</dbReference>
<keyword evidence="7 23" id="KW-0479">Metal-binding</keyword>
<keyword evidence="6 21" id="KW-0949">S-adenosyl-L-methionine</keyword>
<dbReference type="PIRSF" id="PIRSF010354">
    <property type="entry name" value="Methyltransferase_trithorax"/>
    <property type="match status" value="1"/>
</dbReference>
<feature type="region of interest" description="Disordered" evidence="26">
    <location>
        <begin position="2144"/>
        <end position="2228"/>
    </location>
</feature>
<keyword evidence="18 21" id="KW-0539">Nucleus</keyword>
<evidence type="ECO:0000256" key="10">
    <source>
        <dbReference type="ARBA" id="ARBA00022833"/>
    </source>
</evidence>
<dbReference type="InterPro" id="IPR013083">
    <property type="entry name" value="Znf_RING/FYVE/PHD"/>
</dbReference>
<feature type="domain" description="Post-SET" evidence="30">
    <location>
        <begin position="3984"/>
        <end position="4000"/>
    </location>
</feature>
<reference evidence="33" key="5">
    <citation type="submission" date="2025-09" db="UniProtKB">
        <authorList>
            <consortium name="Ensembl"/>
        </authorList>
    </citation>
    <scope>IDENTIFICATION</scope>
</reference>
<feature type="region of interest" description="Disordered" evidence="26">
    <location>
        <begin position="1629"/>
        <end position="1650"/>
    </location>
</feature>